<evidence type="ECO:0000256" key="1">
    <source>
        <dbReference type="ARBA" id="ARBA00001957"/>
    </source>
</evidence>
<evidence type="ECO:0000256" key="8">
    <source>
        <dbReference type="ARBA" id="ARBA00023268"/>
    </source>
</evidence>
<keyword evidence="3" id="KW-0596">Phosphopantetheine</keyword>
<feature type="domain" description="Carrier" evidence="9">
    <location>
        <begin position="576"/>
        <end position="651"/>
    </location>
</feature>
<keyword evidence="8" id="KW-0511">Multifunctional enzyme</keyword>
<dbReference type="NCBIfam" id="TIGR01733">
    <property type="entry name" value="AA-adenyl-dom"/>
    <property type="match status" value="1"/>
</dbReference>
<evidence type="ECO:0000313" key="10">
    <source>
        <dbReference type="EMBL" id="NOJ71673.1"/>
    </source>
</evidence>
<name>A0AAP6ZXC3_PAEAL</name>
<dbReference type="GO" id="GO:0044550">
    <property type="term" value="P:secondary metabolite biosynthetic process"/>
    <property type="evidence" value="ECO:0007669"/>
    <property type="project" value="TreeGrafter"/>
</dbReference>
<dbReference type="GO" id="GO:0031177">
    <property type="term" value="F:phosphopantetheine binding"/>
    <property type="evidence" value="ECO:0007669"/>
    <property type="project" value="TreeGrafter"/>
</dbReference>
<dbReference type="Pfam" id="PF13193">
    <property type="entry name" value="AMP-binding_C"/>
    <property type="match status" value="1"/>
</dbReference>
<dbReference type="SUPFAM" id="SSF52777">
    <property type="entry name" value="CoA-dependent acyltransferases"/>
    <property type="match status" value="4"/>
</dbReference>
<dbReference type="Gene3D" id="3.30.300.30">
    <property type="match status" value="2"/>
</dbReference>
<evidence type="ECO:0000256" key="4">
    <source>
        <dbReference type="ARBA" id="ARBA00022553"/>
    </source>
</evidence>
<dbReference type="CDD" id="cd19534">
    <property type="entry name" value="E_NRPS"/>
    <property type="match status" value="1"/>
</dbReference>
<dbReference type="InterPro" id="IPR025110">
    <property type="entry name" value="AMP-bd_C"/>
</dbReference>
<feature type="domain" description="Carrier" evidence="9">
    <location>
        <begin position="1617"/>
        <end position="1691"/>
    </location>
</feature>
<dbReference type="NCBIfam" id="TIGR01720">
    <property type="entry name" value="NRPS-para261"/>
    <property type="match status" value="1"/>
</dbReference>
<dbReference type="InterPro" id="IPR009081">
    <property type="entry name" value="PP-bd_ACP"/>
</dbReference>
<dbReference type="InterPro" id="IPR010071">
    <property type="entry name" value="AA_adenyl_dom"/>
</dbReference>
<dbReference type="RefSeq" id="WP_171417146.1">
    <property type="nucleotide sequence ID" value="NZ_JABFOR010000016.1"/>
</dbReference>
<dbReference type="FunFam" id="1.10.1200.10:FF:000005">
    <property type="entry name" value="Nonribosomal peptide synthetase 1"/>
    <property type="match status" value="1"/>
</dbReference>
<evidence type="ECO:0000256" key="2">
    <source>
        <dbReference type="ARBA" id="ARBA00006432"/>
    </source>
</evidence>
<dbReference type="GO" id="GO:0043041">
    <property type="term" value="P:amino acid activation for nonribosomal peptide biosynthetic process"/>
    <property type="evidence" value="ECO:0007669"/>
    <property type="project" value="TreeGrafter"/>
</dbReference>
<dbReference type="InterPro" id="IPR006162">
    <property type="entry name" value="Ppantetheine_attach_site"/>
</dbReference>
<dbReference type="InterPro" id="IPR023213">
    <property type="entry name" value="CAT-like_dom_sf"/>
</dbReference>
<dbReference type="Gene3D" id="3.40.50.12780">
    <property type="entry name" value="N-terminal domain of ligase-like"/>
    <property type="match status" value="1"/>
</dbReference>
<evidence type="ECO:0000256" key="6">
    <source>
        <dbReference type="ARBA" id="ARBA00022737"/>
    </source>
</evidence>
<dbReference type="PROSITE" id="PS00455">
    <property type="entry name" value="AMP_BINDING"/>
    <property type="match status" value="2"/>
</dbReference>
<dbReference type="Gene3D" id="1.10.1200.10">
    <property type="entry name" value="ACP-like"/>
    <property type="match status" value="2"/>
</dbReference>
<dbReference type="GO" id="GO:0005737">
    <property type="term" value="C:cytoplasm"/>
    <property type="evidence" value="ECO:0007669"/>
    <property type="project" value="TreeGrafter"/>
</dbReference>
<organism evidence="10 11">
    <name type="scientific">Paenibacillus alvei</name>
    <name type="common">Bacillus alvei</name>
    <dbReference type="NCBI Taxonomy" id="44250"/>
    <lineage>
        <taxon>Bacteria</taxon>
        <taxon>Bacillati</taxon>
        <taxon>Bacillota</taxon>
        <taxon>Bacilli</taxon>
        <taxon>Bacillales</taxon>
        <taxon>Paenibacillaceae</taxon>
        <taxon>Paenibacillus</taxon>
    </lineage>
</organism>
<dbReference type="CDD" id="cd19531">
    <property type="entry name" value="LCL_NRPS-like"/>
    <property type="match status" value="1"/>
</dbReference>
<comment type="similarity">
    <text evidence="2">Belongs to the ATP-dependent AMP-binding enzyme family.</text>
</comment>
<keyword evidence="6" id="KW-0677">Repeat</keyword>
<evidence type="ECO:0000256" key="5">
    <source>
        <dbReference type="ARBA" id="ARBA00022598"/>
    </source>
</evidence>
<gene>
    <name evidence="10" type="ORF">HMI46_14040</name>
</gene>
<reference evidence="10 11" key="1">
    <citation type="submission" date="2020-05" db="EMBL/GenBank/DDBJ databases">
        <title>Whole genome sequencing and identification of novel metabolites from Paenibacillus alvei strain JR949.</title>
        <authorList>
            <person name="Rajendhran J."/>
            <person name="Sree Pranav P."/>
            <person name="Mahalakshmi B."/>
            <person name="Karthikeyan R."/>
        </authorList>
    </citation>
    <scope>NUCLEOTIDE SEQUENCE [LARGE SCALE GENOMIC DNA]</scope>
    <source>
        <strain evidence="10 11">JR949</strain>
    </source>
</reference>
<dbReference type="InterPro" id="IPR001242">
    <property type="entry name" value="Condensation_dom"/>
</dbReference>
<dbReference type="InterPro" id="IPR010060">
    <property type="entry name" value="NRPS_synth"/>
</dbReference>
<keyword evidence="4" id="KW-0597">Phosphoprotein</keyword>
<accession>A0AAP6ZXC3</accession>
<dbReference type="Gene3D" id="2.30.38.10">
    <property type="entry name" value="Luciferase, Domain 3"/>
    <property type="match status" value="1"/>
</dbReference>
<dbReference type="PROSITE" id="PS00012">
    <property type="entry name" value="PHOSPHOPANTETHEINE"/>
    <property type="match status" value="1"/>
</dbReference>
<evidence type="ECO:0000256" key="7">
    <source>
        <dbReference type="ARBA" id="ARBA00023194"/>
    </source>
</evidence>
<proteinExistence type="inferred from homology"/>
<dbReference type="GO" id="GO:0017000">
    <property type="term" value="P:antibiotic biosynthetic process"/>
    <property type="evidence" value="ECO:0007669"/>
    <property type="project" value="UniProtKB-KW"/>
</dbReference>
<dbReference type="Pfam" id="PF00501">
    <property type="entry name" value="AMP-binding"/>
    <property type="match status" value="2"/>
</dbReference>
<dbReference type="GO" id="GO:0016874">
    <property type="term" value="F:ligase activity"/>
    <property type="evidence" value="ECO:0007669"/>
    <property type="project" value="UniProtKB-KW"/>
</dbReference>
<dbReference type="FunFam" id="3.40.50.980:FF:000001">
    <property type="entry name" value="Non-ribosomal peptide synthetase"/>
    <property type="match status" value="1"/>
</dbReference>
<keyword evidence="7" id="KW-0045">Antibiotic biosynthesis</keyword>
<dbReference type="GO" id="GO:0008610">
    <property type="term" value="P:lipid biosynthetic process"/>
    <property type="evidence" value="ECO:0007669"/>
    <property type="project" value="UniProtKB-ARBA"/>
</dbReference>
<dbReference type="EMBL" id="JABFOR010000016">
    <property type="protein sequence ID" value="NOJ71673.1"/>
    <property type="molecule type" value="Genomic_DNA"/>
</dbReference>
<dbReference type="Gene3D" id="3.30.559.10">
    <property type="entry name" value="Chloramphenicol acetyltransferase-like domain"/>
    <property type="match status" value="2"/>
</dbReference>
<dbReference type="Proteomes" id="UP000552038">
    <property type="component" value="Unassembled WGS sequence"/>
</dbReference>
<evidence type="ECO:0000313" key="11">
    <source>
        <dbReference type="Proteomes" id="UP000552038"/>
    </source>
</evidence>
<keyword evidence="5" id="KW-0436">Ligase</keyword>
<dbReference type="Gene3D" id="3.40.50.980">
    <property type="match status" value="2"/>
</dbReference>
<dbReference type="InterPro" id="IPR000873">
    <property type="entry name" value="AMP-dep_synth/lig_dom"/>
</dbReference>
<evidence type="ECO:0000256" key="3">
    <source>
        <dbReference type="ARBA" id="ARBA00022450"/>
    </source>
</evidence>
<dbReference type="PANTHER" id="PTHR45527">
    <property type="entry name" value="NONRIBOSOMAL PEPTIDE SYNTHETASE"/>
    <property type="match status" value="1"/>
</dbReference>
<dbReference type="FunFam" id="2.30.38.10:FF:000001">
    <property type="entry name" value="Non-ribosomal peptide synthetase PvdI"/>
    <property type="match status" value="1"/>
</dbReference>
<dbReference type="PROSITE" id="PS50075">
    <property type="entry name" value="CARRIER"/>
    <property type="match status" value="2"/>
</dbReference>
<dbReference type="SUPFAM" id="SSF56801">
    <property type="entry name" value="Acetyl-CoA synthetase-like"/>
    <property type="match status" value="2"/>
</dbReference>
<comment type="caution">
    <text evidence="10">The sequence shown here is derived from an EMBL/GenBank/DDBJ whole genome shotgun (WGS) entry which is preliminary data.</text>
</comment>
<dbReference type="Pfam" id="PF00668">
    <property type="entry name" value="Condensation"/>
    <property type="match status" value="2"/>
</dbReference>
<dbReference type="FunFam" id="3.30.300.30:FF:000010">
    <property type="entry name" value="Enterobactin synthetase component F"/>
    <property type="match status" value="1"/>
</dbReference>
<dbReference type="InterPro" id="IPR020845">
    <property type="entry name" value="AMP-binding_CS"/>
</dbReference>
<dbReference type="Pfam" id="PF00550">
    <property type="entry name" value="PP-binding"/>
    <property type="match status" value="2"/>
</dbReference>
<dbReference type="InterPro" id="IPR045851">
    <property type="entry name" value="AMP-bd_C_sf"/>
</dbReference>
<protein>
    <submittedName>
        <fullName evidence="10">Amino acid adenylation domain-containing protein</fullName>
    </submittedName>
</protein>
<dbReference type="InterPro" id="IPR036736">
    <property type="entry name" value="ACP-like_sf"/>
</dbReference>
<comment type="cofactor">
    <cofactor evidence="1">
        <name>pantetheine 4'-phosphate</name>
        <dbReference type="ChEBI" id="CHEBI:47942"/>
    </cofactor>
</comment>
<dbReference type="Gene3D" id="3.30.559.30">
    <property type="entry name" value="Nonribosomal peptide synthetase, condensation domain"/>
    <property type="match status" value="2"/>
</dbReference>
<dbReference type="SUPFAM" id="SSF47336">
    <property type="entry name" value="ACP-like"/>
    <property type="match status" value="2"/>
</dbReference>
<sequence>MEFRRLTDMLHAVRRQEDRGITFIQGGEKEHFLSYKNLYDRALHLIGYFQEKGIVPGDEILFQIEDEELFIQMFWACVLGGFIPVPVSVGSNDEHKRKLFHIWDVLKRPVLLIAETSYSYVEAFSQKADYQDRWTDMKKRTLFADSIDFASCRPGAVHEAEPSDTAFIQFSSGSTGEPKGVILTHDNLLSNILAMINRSAIGSADSTLSWMPLTHDMGLIGCHMVPIAAQIQQYLMPTSLFIRRPTLWMAKCSEHRSTILSSPNFGYQYFLGKFKQEAASAWNLSHVRLIFNGAEPISAELAARFMAALAPCGLKQNAMFPVYGMAEACLAVTFPPVGDELNTMHLNREHLSLGSVVKETEAGEGVSFVDVGSPVDDCCIYIGDSSGTELAELIIGEIYLKGRNVTSGYYNNESATAERITSTGWLRTGDLGFMRNGRLYVTGRVKDILFVNGQNVYPHDIERVCEAVEPIKLGTIAACGVSNPEAASDDLLLFVLYRGKLEDFAPLAITLRSHVQRQLGITVEHVVPVTRLPKTTSGKIQRYKLGEWYRQQHFAEVIEQVSGYVQLHLQERQLAMPVSGTEERLLEICCRLLGVNEIGTLDSLFDWGSNSLQLTYLIANIRAEFGVKISLHDIFHQPTIRQIAHLIEHTQASDADEVIMEVVPSERSIFPTTPPQRRIYAWQQLNKQGVSYNITAILKLEGPLFCEQIEKAWSTLVKRHGALRTYFDFQDGEPVQQIAAVSDLAVRLDYEEVFGCIDIPNYADSFVRPHDLHHAPLWRTKLCKTSEDQHLFLIDIHHIVIDGTSMHIIMSEFVQLLLNQSLGPSPLSFADYALWREKQPLSEEHQAYWLAEMSGELPILEMPTCSPRPALLSGAGDHYFDRLNKELAERCRSFAREQCVSVYMVLLAAYKLMLAQCTGQQNLVVGTSSAGRTIPGTERTAGMFVQTLAIRSQPEGHKTVSEYVREIKEKTLLALEHQDYPFERLLEKLPIRRDASRNPLFDTMFVYQNMDKAAWRENELHIERVPYSAKSSKFDFSLIVEDLDDTFALEWEYSLYLYEQGMISELNAYYCGILSQMCDNPENRLCELNVLNSSQQEELLRMGTGPQIDYPKDALIHWLVEDQAAMTPDHTAIEDGQRALTYRELDEQTNRLARVLIANGLQRDMLAAILLPPCLEQIVCILAVMKAGGAYLPIDSDYPAERIAYLLEDSGAQLLLTGGQLRDKQRFSGRVVDVLDPSLLEKSSPEPITRSGSSRQLAYVIYTSGSTGKPKGVMVEQQGLVNYIWWARKVYANGQQADFPLYSSISFDLTVTSIFTPLVTGGKIVIYGDDDKDLAVQRIFKDNKVQIVKLTPSHLKFIKEWDNRHSRVTALIVGGEQLDMCLASEVLDSFGGEVAIFNEYGPTETVVGCMIYQFDAQIRRASVPIGKAADNVRIYLLDGSQRLVPKFSVGEIYIAGDGVARGYLKRSDLTRERFVEDPFTERLGAVMYRTGDLARWLPDGNMEYIGRSDDQVKIRGYRIELQEVQHELQQLSGVREAVVAAHQDNAGQAYLCAYVIASRPVTISVIRKELNDTLPSYMLPSYVVQVEHIPLTANGKVNFHALPKPQEKIRMNGVTGAPRNETEETCARIWAEVLDLDGIGIHDEFYELGGDSIKAIQISSRLKQAGISVETKQILQHQTIGSLCENLDMNAVAKRYEQGLISGDKEMFPIDHWFFEQKLRQPGYYHQSVLLKMKQPIVLERLRTALGQLVFHHDGLRLNYRSDGESLFYQNKHAHLSFPLETYELKQQSEEQKMFEIEAAARSLKSKLDIYKDLLIRAVAFTSQHITEYVLITAHHLVIDGVSWRILLEDVKLAYDQLSESRSVALPAKTASLRDWHEGLRQYAEQAEVKQQIEYWSANQQAQHWFFPQAAEVKDWTSGRRECHVAWLDDECTRTLLTQSHRAFNTEPVDLMLTAFARTMHFFTGHSLVGLELENHGRHLEDIDASRTIGWFTALFPVKLELPQAPLSKQIQSVKEQLRQIPDKGIGYGVLAYMNRDLLARSYEPAPFRFNYLGQFGREANNDWFELVYQEHVMECHPDNRMSAKLELNSLVMNGRLRLELMYHCEAYDQETIGHWMSVYVKQLQDIISHAANEREEQFTPSDFDTVEISQQQLDMLFK</sequence>
<dbReference type="PANTHER" id="PTHR45527:SF1">
    <property type="entry name" value="FATTY ACID SYNTHASE"/>
    <property type="match status" value="1"/>
</dbReference>
<dbReference type="InterPro" id="IPR042099">
    <property type="entry name" value="ANL_N_sf"/>
</dbReference>
<evidence type="ECO:0000259" key="9">
    <source>
        <dbReference type="PROSITE" id="PS50075"/>
    </source>
</evidence>